<dbReference type="InterPro" id="IPR024298">
    <property type="entry name" value="Sec16_Sec23-bd"/>
</dbReference>
<evidence type="ECO:0000313" key="12">
    <source>
        <dbReference type="Proteomes" id="UP001629113"/>
    </source>
</evidence>
<name>A0ABR4PHE3_9HELO</name>
<reference evidence="11 12" key="1">
    <citation type="submission" date="2024-06" db="EMBL/GenBank/DDBJ databases">
        <title>Complete genome of Phlyctema vagabunda strain 19-DSS-EL-015.</title>
        <authorList>
            <person name="Fiorenzani C."/>
        </authorList>
    </citation>
    <scope>NUCLEOTIDE SEQUENCE [LARGE SCALE GENOMIC DNA]</scope>
    <source>
        <strain evidence="11 12">19-DSS-EL-015</strain>
    </source>
</reference>
<comment type="subcellular location">
    <subcellularLocation>
        <location evidence="1">Endoplasmic reticulum membrane</location>
        <topology evidence="1">Peripheral membrane protein</topology>
        <orientation evidence="1">Cytoplasmic side</orientation>
    </subcellularLocation>
</comment>
<dbReference type="Pfam" id="PF12931">
    <property type="entry name" value="TPR_Sec16"/>
    <property type="match status" value="1"/>
</dbReference>
<feature type="compositionally biased region" description="Polar residues" evidence="8">
    <location>
        <begin position="927"/>
        <end position="936"/>
    </location>
</feature>
<keyword evidence="12" id="KW-1185">Reference proteome</keyword>
<gene>
    <name evidence="11" type="ORF">PVAG01_06870</name>
</gene>
<evidence type="ECO:0000259" key="9">
    <source>
        <dbReference type="Pfam" id="PF12931"/>
    </source>
</evidence>
<comment type="similarity">
    <text evidence="2 7">Belongs to the SEC16 family.</text>
</comment>
<feature type="compositionally biased region" description="Pro residues" evidence="8">
    <location>
        <begin position="840"/>
        <end position="849"/>
    </location>
</feature>
<dbReference type="PANTHER" id="PTHR13402:SF6">
    <property type="entry name" value="SECRETORY 16, ISOFORM I"/>
    <property type="match status" value="1"/>
</dbReference>
<evidence type="ECO:0000256" key="4">
    <source>
        <dbReference type="ARBA" id="ARBA00022824"/>
    </source>
</evidence>
<feature type="compositionally biased region" description="Basic and acidic residues" evidence="8">
    <location>
        <begin position="745"/>
        <end position="774"/>
    </location>
</feature>
<feature type="region of interest" description="Disordered" evidence="8">
    <location>
        <begin position="508"/>
        <end position="591"/>
    </location>
</feature>
<feature type="region of interest" description="Disordered" evidence="8">
    <location>
        <begin position="617"/>
        <end position="969"/>
    </location>
</feature>
<keyword evidence="7" id="KW-0072">Autophagy</keyword>
<feature type="compositionally biased region" description="Low complexity" evidence="8">
    <location>
        <begin position="657"/>
        <end position="670"/>
    </location>
</feature>
<evidence type="ECO:0000313" key="11">
    <source>
        <dbReference type="EMBL" id="KAL3422714.1"/>
    </source>
</evidence>
<feature type="compositionally biased region" description="Polar residues" evidence="8">
    <location>
        <begin position="879"/>
        <end position="895"/>
    </location>
</feature>
<evidence type="ECO:0000259" key="10">
    <source>
        <dbReference type="Pfam" id="PF12932"/>
    </source>
</evidence>
<dbReference type="CDD" id="cd09233">
    <property type="entry name" value="ACE1-Sec16-like"/>
    <property type="match status" value="1"/>
</dbReference>
<proteinExistence type="inferred from homology"/>
<dbReference type="Gene3D" id="1.25.40.1030">
    <property type="match status" value="1"/>
</dbReference>
<feature type="domain" description="Sec16 Sec23-binding" evidence="9">
    <location>
        <begin position="156"/>
        <end position="459"/>
    </location>
</feature>
<evidence type="ECO:0000256" key="8">
    <source>
        <dbReference type="SAM" id="MobiDB-lite"/>
    </source>
</evidence>
<feature type="compositionally biased region" description="Basic residues" evidence="8">
    <location>
        <begin position="950"/>
        <end position="959"/>
    </location>
</feature>
<dbReference type="PANTHER" id="PTHR13402">
    <property type="entry name" value="RGPR-RELATED"/>
    <property type="match status" value="1"/>
</dbReference>
<feature type="compositionally biased region" description="Polar residues" evidence="8">
    <location>
        <begin position="486"/>
        <end position="495"/>
    </location>
</feature>
<evidence type="ECO:0000256" key="7">
    <source>
        <dbReference type="RuleBase" id="RU364101"/>
    </source>
</evidence>
<sequence length="969" mass="102861">MNQSMPMIVRSPGEVKMKNIKEVSPLEENLSKFPGPLKGKAKKKELLAWLSSGIANLEQNNNQSAWHSIQPHNDKRTEERILLWKVLHAFIEHDGILEGTPVVDNAVRAILSPGLGDDASQAAPMYSTGADLSGISASTSVYPRADTVDPAAVDQLRKHLLRGEREKAVWEAVDKRLWAHAMLISNTVSRDLYRQVAQEFVQKEVKIVGENTESLAALYEIFAGNYEESIDELVPPSARAGFQMVSTSAGSGPSKDALAGLDRWRETLSLVLSNRSTDDGQALNALGKLLSSYGRAEAAHICFLFARSYSVFGGIDDPLSSIVLVGSDHQQQPYGIGKELEPILLSEVYEYGLTLSSASVSSLSMPHLAVYKLQHATMLAEFGYRDRALQYCEAIASSITSQTKRSPYHHALLVAALDDLSKRLKQSPKDESSSWISKPSIDKVSGSVWAKFSNFVAGDENDATTNGTSSGGAEIGPFARIAGGTPTISRSPSVTDLNGTYGSGVGMISPNGAMAIPQNRGSRYAPGAGYTPAHDSQLGSSYGSQPRSSLEQRSSGELKRPYAPLSRQPSDYMPMSQPGSQSSSYVPQSNMSFTPQPIYGSYGGGDSPYAQYAENASPYVSQSPGTPVTDHPAPSNVYDSPQSFANSDLQPTNSYNPGSSFESRGSSSSFEPPPTTSGYDPSSSNSYEAQSSGGYEPPSGSGYEPPSYTPAAMNDEPDSPIDTKPKKKNFMDDDDDDYNPGPKASGEKTKAEKDREADEAFKKAAEADAQRAKEAASAPKKGWGLGGWFGGGKKEAAPEASQPGKPIRAKLGEASSFVYDPDLKRWVNKKGGGDAVPTPSATPPPPRAAGPPRTASGPAGMVTSVPRPPSAPGVPPPMRSSQSLSNMNQIVSQTEPGPPGPSNLAAPPALNRTVSNGSITMAPPSRPGTSMSNASSIDDLLGPPTGARKGAAKGKKKGRGYIDVMGEKK</sequence>
<feature type="compositionally biased region" description="Polar residues" evidence="8">
    <location>
        <begin position="537"/>
        <end position="553"/>
    </location>
</feature>
<accession>A0ABR4PHE3</accession>
<feature type="region of interest" description="Disordered" evidence="8">
    <location>
        <begin position="460"/>
        <end position="495"/>
    </location>
</feature>
<feature type="compositionally biased region" description="Low complexity" evidence="8">
    <location>
        <begin position="691"/>
        <end position="706"/>
    </location>
</feature>
<feature type="compositionally biased region" description="Low complexity" evidence="8">
    <location>
        <begin position="573"/>
        <end position="591"/>
    </location>
</feature>
<protein>
    <recommendedName>
        <fullName evidence="7">Protein transport protein sec16</fullName>
    </recommendedName>
</protein>
<evidence type="ECO:0000256" key="6">
    <source>
        <dbReference type="ARBA" id="ARBA00024687"/>
    </source>
</evidence>
<evidence type="ECO:0000256" key="2">
    <source>
        <dbReference type="ARBA" id="ARBA00005927"/>
    </source>
</evidence>
<keyword evidence="5 7" id="KW-0931">ER-Golgi transport</keyword>
<keyword evidence="7" id="KW-0472">Membrane</keyword>
<comment type="function">
    <text evidence="6 7">Involved in the initiation of assembly of the COPII coat required for the formation of transport vesicles from the endoplasmic reticulum (ER) and the selection of cargo molecules. Also involved in autophagy.</text>
</comment>
<dbReference type="InterPro" id="IPR024340">
    <property type="entry name" value="Sec16_CCD"/>
</dbReference>
<feature type="domain" description="Sec16 central conserved" evidence="10">
    <location>
        <begin position="2"/>
        <end position="95"/>
    </location>
</feature>
<evidence type="ECO:0000256" key="5">
    <source>
        <dbReference type="ARBA" id="ARBA00022892"/>
    </source>
</evidence>
<feature type="compositionally biased region" description="Polar residues" evidence="8">
    <location>
        <begin position="637"/>
        <end position="656"/>
    </location>
</feature>
<comment type="caution">
    <text evidence="11">The sequence shown here is derived from an EMBL/GenBank/DDBJ whole genome shotgun (WGS) entry which is preliminary data.</text>
</comment>
<feature type="compositionally biased region" description="Pro residues" evidence="8">
    <location>
        <begin position="866"/>
        <end position="878"/>
    </location>
</feature>
<dbReference type="EMBL" id="JBFCZG010000005">
    <property type="protein sequence ID" value="KAL3422714.1"/>
    <property type="molecule type" value="Genomic_DNA"/>
</dbReference>
<dbReference type="Pfam" id="PF12932">
    <property type="entry name" value="Sec16"/>
    <property type="match status" value="1"/>
</dbReference>
<feature type="compositionally biased region" description="Polar residues" evidence="8">
    <location>
        <begin position="678"/>
        <end position="690"/>
    </location>
</feature>
<evidence type="ECO:0000256" key="3">
    <source>
        <dbReference type="ARBA" id="ARBA00022448"/>
    </source>
</evidence>
<dbReference type="Proteomes" id="UP001629113">
    <property type="component" value="Unassembled WGS sequence"/>
</dbReference>
<keyword evidence="3 7" id="KW-0813">Transport</keyword>
<keyword evidence="7" id="KW-0653">Protein transport</keyword>
<evidence type="ECO:0000256" key="1">
    <source>
        <dbReference type="ARBA" id="ARBA00004397"/>
    </source>
</evidence>
<feature type="compositionally biased region" description="Low complexity" evidence="8">
    <location>
        <begin position="850"/>
        <end position="860"/>
    </location>
</feature>
<keyword evidence="4 7" id="KW-0256">Endoplasmic reticulum</keyword>
<organism evidence="11 12">
    <name type="scientific">Phlyctema vagabunda</name>
    <dbReference type="NCBI Taxonomy" id="108571"/>
    <lineage>
        <taxon>Eukaryota</taxon>
        <taxon>Fungi</taxon>
        <taxon>Dikarya</taxon>
        <taxon>Ascomycota</taxon>
        <taxon>Pezizomycotina</taxon>
        <taxon>Leotiomycetes</taxon>
        <taxon>Helotiales</taxon>
        <taxon>Dermateaceae</taxon>
        <taxon>Phlyctema</taxon>
    </lineage>
</organism>